<dbReference type="EMBL" id="BMAW01015424">
    <property type="protein sequence ID" value="GFT43651.1"/>
    <property type="molecule type" value="Genomic_DNA"/>
</dbReference>
<sequence>MEKSKTKKITKAFSSSLISSSKTSRIFKKTEKRKQIIESFKRFKIPKCALDDGKVISTETPIKRVPQIEPEKLTDFEREFSDGYDENLIGGEEDKGWLMQLTERERELELYNRFERRECLKRRFEIWKKLRRK</sequence>
<evidence type="ECO:0000313" key="1">
    <source>
        <dbReference type="EMBL" id="GFT43651.1"/>
    </source>
</evidence>
<keyword evidence="2" id="KW-1185">Reference proteome</keyword>
<protein>
    <submittedName>
        <fullName evidence="1">RNA polymerase-associated protein RTF1</fullName>
    </submittedName>
</protein>
<dbReference type="Proteomes" id="UP000887013">
    <property type="component" value="Unassembled WGS sequence"/>
</dbReference>
<proteinExistence type="predicted"/>
<dbReference type="AlphaFoldDB" id="A0A8X6TRN3"/>
<comment type="caution">
    <text evidence="1">The sequence shown here is derived from an EMBL/GenBank/DDBJ whole genome shotgun (WGS) entry which is preliminary data.</text>
</comment>
<dbReference type="OrthoDB" id="166375at2759"/>
<reference evidence="1" key="1">
    <citation type="submission" date="2020-08" db="EMBL/GenBank/DDBJ databases">
        <title>Multicomponent nature underlies the extraordinary mechanical properties of spider dragline silk.</title>
        <authorList>
            <person name="Kono N."/>
            <person name="Nakamura H."/>
            <person name="Mori M."/>
            <person name="Yoshida Y."/>
            <person name="Ohtoshi R."/>
            <person name="Malay A.D."/>
            <person name="Moran D.A.P."/>
            <person name="Tomita M."/>
            <person name="Numata K."/>
            <person name="Arakawa K."/>
        </authorList>
    </citation>
    <scope>NUCLEOTIDE SEQUENCE</scope>
</reference>
<organism evidence="1 2">
    <name type="scientific">Nephila pilipes</name>
    <name type="common">Giant wood spider</name>
    <name type="synonym">Nephila maculata</name>
    <dbReference type="NCBI Taxonomy" id="299642"/>
    <lineage>
        <taxon>Eukaryota</taxon>
        <taxon>Metazoa</taxon>
        <taxon>Ecdysozoa</taxon>
        <taxon>Arthropoda</taxon>
        <taxon>Chelicerata</taxon>
        <taxon>Arachnida</taxon>
        <taxon>Araneae</taxon>
        <taxon>Araneomorphae</taxon>
        <taxon>Entelegynae</taxon>
        <taxon>Araneoidea</taxon>
        <taxon>Nephilidae</taxon>
        <taxon>Nephila</taxon>
    </lineage>
</organism>
<accession>A0A8X6TRN3</accession>
<name>A0A8X6TRN3_NEPPI</name>
<evidence type="ECO:0000313" key="2">
    <source>
        <dbReference type="Proteomes" id="UP000887013"/>
    </source>
</evidence>
<gene>
    <name evidence="1" type="primary">NCL1_28204</name>
    <name evidence="1" type="ORF">NPIL_602791</name>
</gene>